<sequence length="157" mass="15464">MPTAPLALTLICAALFLVLAAASGLTAWASFVGRLHRTGKLGVHSPAAVQTDRHFALANRVAAPVVSGAAGVAAVFALIMLFAPINTLATVVLAVVGLVGTAALLVVGGSLGERAAQALPRPARKPTGGGCDGCACGTAEQSGCAVAALKSGSHHQH</sequence>
<dbReference type="RefSeq" id="WP_205261903.1">
    <property type="nucleotide sequence ID" value="NZ_JAERWK010000021.1"/>
</dbReference>
<feature type="transmembrane region" description="Helical" evidence="1">
    <location>
        <begin position="61"/>
        <end position="82"/>
    </location>
</feature>
<keyword evidence="1" id="KW-0472">Membrane</keyword>
<protein>
    <recommendedName>
        <fullName evidence="4">SdpI family protein</fullName>
    </recommendedName>
</protein>
<accession>A0A938YFJ2</accession>
<feature type="transmembrane region" description="Helical" evidence="1">
    <location>
        <begin position="6"/>
        <end position="31"/>
    </location>
</feature>
<keyword evidence="1" id="KW-0812">Transmembrane</keyword>
<comment type="caution">
    <text evidence="2">The sequence shown here is derived from an EMBL/GenBank/DDBJ whole genome shotgun (WGS) entry which is preliminary data.</text>
</comment>
<organism evidence="2 3">
    <name type="scientific">Nakamurella leprariae</name>
    <dbReference type="NCBI Taxonomy" id="2803911"/>
    <lineage>
        <taxon>Bacteria</taxon>
        <taxon>Bacillati</taxon>
        <taxon>Actinomycetota</taxon>
        <taxon>Actinomycetes</taxon>
        <taxon>Nakamurellales</taxon>
        <taxon>Nakamurellaceae</taxon>
        <taxon>Nakamurella</taxon>
    </lineage>
</organism>
<evidence type="ECO:0000256" key="1">
    <source>
        <dbReference type="SAM" id="Phobius"/>
    </source>
</evidence>
<evidence type="ECO:0000313" key="3">
    <source>
        <dbReference type="Proteomes" id="UP000663792"/>
    </source>
</evidence>
<gene>
    <name evidence="2" type="ORF">JL106_16815</name>
</gene>
<reference evidence="2" key="1">
    <citation type="submission" date="2021-01" db="EMBL/GenBank/DDBJ databases">
        <title>YIM 132084 draft genome.</title>
        <authorList>
            <person name="An D."/>
        </authorList>
    </citation>
    <scope>NUCLEOTIDE SEQUENCE</scope>
    <source>
        <strain evidence="2">YIM 132084</strain>
    </source>
</reference>
<dbReference type="EMBL" id="JAERWK010000021">
    <property type="protein sequence ID" value="MBM9468949.1"/>
    <property type="molecule type" value="Genomic_DNA"/>
</dbReference>
<evidence type="ECO:0000313" key="2">
    <source>
        <dbReference type="EMBL" id="MBM9468949.1"/>
    </source>
</evidence>
<dbReference type="AlphaFoldDB" id="A0A938YFJ2"/>
<keyword evidence="3" id="KW-1185">Reference proteome</keyword>
<evidence type="ECO:0008006" key="4">
    <source>
        <dbReference type="Google" id="ProtNLM"/>
    </source>
</evidence>
<dbReference type="Proteomes" id="UP000663792">
    <property type="component" value="Unassembled WGS sequence"/>
</dbReference>
<keyword evidence="1" id="KW-1133">Transmembrane helix</keyword>
<name>A0A938YFJ2_9ACTN</name>
<proteinExistence type="predicted"/>
<feature type="transmembrane region" description="Helical" evidence="1">
    <location>
        <begin position="88"/>
        <end position="111"/>
    </location>
</feature>